<sequence length="264" mass="28340">MACCSCGAITNASAAMTATRAHRFGNITAGPSSSFWKASSARLVGDSMRVRPWNPPSGPRPLLDDYAGERLCHPMTTSAGHSLASDAVHQQWCLAPAALPVRPPTVLRMLRPGPRALAIPTRDCTYINRRDIIAAFSGSGGTIAMTPTHHTPLSFVQVRFLHDCLDSDQMCLSACGFFKVNLTLLVSSIVHPSPLKDTLDEHPYMCVCVFVFCSLRSRHDPATSSGGAASFMYQTPPLSWEPSPVAEKTPTPDTSSELAVGNKV</sequence>
<reference evidence="2" key="2">
    <citation type="submission" date="2021-09" db="EMBL/GenBank/DDBJ databases">
        <authorList>
            <person name="Jia N."/>
            <person name="Wang J."/>
            <person name="Shi W."/>
            <person name="Du L."/>
            <person name="Sun Y."/>
            <person name="Zhan W."/>
            <person name="Jiang J."/>
            <person name="Wang Q."/>
            <person name="Zhang B."/>
            <person name="Ji P."/>
            <person name="Sakyi L.B."/>
            <person name="Cui X."/>
            <person name="Yuan T."/>
            <person name="Jiang B."/>
            <person name="Yang W."/>
            <person name="Lam T.T.-Y."/>
            <person name="Chang Q."/>
            <person name="Ding S."/>
            <person name="Wang X."/>
            <person name="Zhu J."/>
            <person name="Ruan X."/>
            <person name="Zhao L."/>
            <person name="Wei J."/>
            <person name="Que T."/>
            <person name="Du C."/>
            <person name="Cheng J."/>
            <person name="Dai P."/>
            <person name="Han X."/>
            <person name="Huang E."/>
            <person name="Gao Y."/>
            <person name="Liu J."/>
            <person name="Shao H."/>
            <person name="Ye R."/>
            <person name="Li L."/>
            <person name="Wei W."/>
            <person name="Wang X."/>
            <person name="Wang C."/>
            <person name="Huo Q."/>
            <person name="Li W."/>
            <person name="Guo W."/>
            <person name="Chen H."/>
            <person name="Chen S."/>
            <person name="Zhou L."/>
            <person name="Zhou L."/>
            <person name="Ni X."/>
            <person name="Tian J."/>
            <person name="Zhou Y."/>
            <person name="Sheng Y."/>
            <person name="Liu T."/>
            <person name="Pan Y."/>
            <person name="Xia L."/>
            <person name="Li J."/>
            <person name="Zhao F."/>
            <person name="Cao W."/>
        </authorList>
    </citation>
    <scope>NUCLEOTIDE SEQUENCE</scope>
    <source>
        <strain evidence="2">Rmic-2018</strain>
        <tissue evidence="2">Larvae</tissue>
    </source>
</reference>
<name>A0A9J6F9D5_RHIMP</name>
<accession>A0A9J6F9D5</accession>
<protein>
    <submittedName>
        <fullName evidence="2">Uncharacterized protein</fullName>
    </submittedName>
</protein>
<proteinExistence type="predicted"/>
<evidence type="ECO:0000256" key="1">
    <source>
        <dbReference type="SAM" id="MobiDB-lite"/>
    </source>
</evidence>
<comment type="caution">
    <text evidence="2">The sequence shown here is derived from an EMBL/GenBank/DDBJ whole genome shotgun (WGS) entry which is preliminary data.</text>
</comment>
<reference evidence="2" key="1">
    <citation type="journal article" date="2020" name="Cell">
        <title>Large-Scale Comparative Analyses of Tick Genomes Elucidate Their Genetic Diversity and Vector Capacities.</title>
        <authorList>
            <consortium name="Tick Genome and Microbiome Consortium (TIGMIC)"/>
            <person name="Jia N."/>
            <person name="Wang J."/>
            <person name="Shi W."/>
            <person name="Du L."/>
            <person name="Sun Y."/>
            <person name="Zhan W."/>
            <person name="Jiang J.F."/>
            <person name="Wang Q."/>
            <person name="Zhang B."/>
            <person name="Ji P."/>
            <person name="Bell-Sakyi L."/>
            <person name="Cui X.M."/>
            <person name="Yuan T.T."/>
            <person name="Jiang B.G."/>
            <person name="Yang W.F."/>
            <person name="Lam T.T."/>
            <person name="Chang Q.C."/>
            <person name="Ding S.J."/>
            <person name="Wang X.J."/>
            <person name="Zhu J.G."/>
            <person name="Ruan X.D."/>
            <person name="Zhao L."/>
            <person name="Wei J.T."/>
            <person name="Ye R.Z."/>
            <person name="Que T.C."/>
            <person name="Du C.H."/>
            <person name="Zhou Y.H."/>
            <person name="Cheng J.X."/>
            <person name="Dai P.F."/>
            <person name="Guo W.B."/>
            <person name="Han X.H."/>
            <person name="Huang E.J."/>
            <person name="Li L.F."/>
            <person name="Wei W."/>
            <person name="Gao Y.C."/>
            <person name="Liu J.Z."/>
            <person name="Shao H.Z."/>
            <person name="Wang X."/>
            <person name="Wang C.C."/>
            <person name="Yang T.C."/>
            <person name="Huo Q.B."/>
            <person name="Li W."/>
            <person name="Chen H.Y."/>
            <person name="Chen S.E."/>
            <person name="Zhou L.G."/>
            <person name="Ni X.B."/>
            <person name="Tian J.H."/>
            <person name="Sheng Y."/>
            <person name="Liu T."/>
            <person name="Pan Y.S."/>
            <person name="Xia L.Y."/>
            <person name="Li J."/>
            <person name="Zhao F."/>
            <person name="Cao W.C."/>
        </authorList>
    </citation>
    <scope>NUCLEOTIDE SEQUENCE</scope>
    <source>
        <strain evidence="2">Rmic-2018</strain>
    </source>
</reference>
<dbReference type="Proteomes" id="UP000821866">
    <property type="component" value="Chromosome 1"/>
</dbReference>
<dbReference type="EMBL" id="JABSTU010000001">
    <property type="protein sequence ID" value="KAH8042580.1"/>
    <property type="molecule type" value="Genomic_DNA"/>
</dbReference>
<dbReference type="AlphaFoldDB" id="A0A9J6F9D5"/>
<evidence type="ECO:0000313" key="3">
    <source>
        <dbReference type="Proteomes" id="UP000821866"/>
    </source>
</evidence>
<organism evidence="2 3">
    <name type="scientific">Rhipicephalus microplus</name>
    <name type="common">Cattle tick</name>
    <name type="synonym">Boophilus microplus</name>
    <dbReference type="NCBI Taxonomy" id="6941"/>
    <lineage>
        <taxon>Eukaryota</taxon>
        <taxon>Metazoa</taxon>
        <taxon>Ecdysozoa</taxon>
        <taxon>Arthropoda</taxon>
        <taxon>Chelicerata</taxon>
        <taxon>Arachnida</taxon>
        <taxon>Acari</taxon>
        <taxon>Parasitiformes</taxon>
        <taxon>Ixodida</taxon>
        <taxon>Ixodoidea</taxon>
        <taxon>Ixodidae</taxon>
        <taxon>Rhipicephalinae</taxon>
        <taxon>Rhipicephalus</taxon>
        <taxon>Boophilus</taxon>
    </lineage>
</organism>
<keyword evidence="3" id="KW-1185">Reference proteome</keyword>
<gene>
    <name evidence="2" type="ORF">HPB51_024801</name>
</gene>
<evidence type="ECO:0000313" key="2">
    <source>
        <dbReference type="EMBL" id="KAH8042580.1"/>
    </source>
</evidence>
<feature type="region of interest" description="Disordered" evidence="1">
    <location>
        <begin position="240"/>
        <end position="264"/>
    </location>
</feature>